<reference evidence="2 3" key="1">
    <citation type="submission" date="2019-09" db="EMBL/GenBank/DDBJ databases">
        <title>A chromosome-level genome assembly of the Chinese tupelo Nyssa sinensis.</title>
        <authorList>
            <person name="Yang X."/>
            <person name="Kang M."/>
            <person name="Yang Y."/>
            <person name="Xiong H."/>
            <person name="Wang M."/>
            <person name="Zhang Z."/>
            <person name="Wang Z."/>
            <person name="Wu H."/>
            <person name="Ma T."/>
            <person name="Liu J."/>
            <person name="Xi Z."/>
        </authorList>
    </citation>
    <scope>NUCLEOTIDE SEQUENCE [LARGE SCALE GENOMIC DNA]</scope>
    <source>
        <strain evidence="2">J267</strain>
        <tissue evidence="2">Leaf</tissue>
    </source>
</reference>
<gene>
    <name evidence="2" type="ORF">F0562_018665</name>
</gene>
<dbReference type="EMBL" id="CM018052">
    <property type="protein sequence ID" value="KAA8515724.1"/>
    <property type="molecule type" value="Genomic_DNA"/>
</dbReference>
<feature type="compositionally biased region" description="Basic and acidic residues" evidence="1">
    <location>
        <begin position="276"/>
        <end position="298"/>
    </location>
</feature>
<evidence type="ECO:0000313" key="3">
    <source>
        <dbReference type="Proteomes" id="UP000325577"/>
    </source>
</evidence>
<name>A0A5J4ZD67_9ASTE</name>
<organism evidence="2 3">
    <name type="scientific">Nyssa sinensis</name>
    <dbReference type="NCBI Taxonomy" id="561372"/>
    <lineage>
        <taxon>Eukaryota</taxon>
        <taxon>Viridiplantae</taxon>
        <taxon>Streptophyta</taxon>
        <taxon>Embryophyta</taxon>
        <taxon>Tracheophyta</taxon>
        <taxon>Spermatophyta</taxon>
        <taxon>Magnoliopsida</taxon>
        <taxon>eudicotyledons</taxon>
        <taxon>Gunneridae</taxon>
        <taxon>Pentapetalae</taxon>
        <taxon>asterids</taxon>
        <taxon>Cornales</taxon>
        <taxon>Nyssaceae</taxon>
        <taxon>Nyssa</taxon>
    </lineage>
</organism>
<dbReference type="PANTHER" id="PTHR34285">
    <property type="entry name" value="OS08G0510800 PROTEIN"/>
    <property type="match status" value="1"/>
</dbReference>
<accession>A0A5J4ZD67</accession>
<sequence length="304" mass="33786">MKASMKFREDQTPILRAKVPLKILGFPFQSGIVAGDTKDFCLTVGTLFDSGPLLKLAYRPNDSWRPFSFSAPDRDFSIKRSVDSHIALRTRSSISTPKFKSHVNDGDSENEEFFENNETPVKARSNQTANGVVSSKIMRGFPAASAVERLFSDVEVFARTALPLRDRAVLKLRWSVRLPANEGTKLTADNWCRKIPSLVLSKIRIEHVCVNAKQGHERKLNKNSEVVEACLAVKRELDILQAESGLLRNGLDELRSEIGTGKSSPATGVKVSGRSNEFEKNGGKQQNKESKSFPDRDTTTNPHV</sequence>
<keyword evidence="3" id="KW-1185">Reference proteome</keyword>
<protein>
    <submittedName>
        <fullName evidence="2">Uncharacterized protein</fullName>
    </submittedName>
</protein>
<dbReference type="AlphaFoldDB" id="A0A5J4ZD67"/>
<dbReference type="PANTHER" id="PTHR34285:SF3">
    <property type="entry name" value="OS08G0510800 PROTEIN"/>
    <property type="match status" value="1"/>
</dbReference>
<evidence type="ECO:0000313" key="2">
    <source>
        <dbReference type="EMBL" id="KAA8515724.1"/>
    </source>
</evidence>
<feature type="region of interest" description="Disordered" evidence="1">
    <location>
        <begin position="256"/>
        <end position="304"/>
    </location>
</feature>
<proteinExistence type="predicted"/>
<dbReference type="OrthoDB" id="1926966at2759"/>
<evidence type="ECO:0000256" key="1">
    <source>
        <dbReference type="SAM" id="MobiDB-lite"/>
    </source>
</evidence>
<dbReference type="Proteomes" id="UP000325577">
    <property type="component" value="Linkage Group LG9"/>
</dbReference>